<evidence type="ECO:0000256" key="1">
    <source>
        <dbReference type="ARBA" id="ARBA00004141"/>
    </source>
</evidence>
<dbReference type="Gene3D" id="3.40.1710.10">
    <property type="entry name" value="abc type-2 transporter like domain"/>
    <property type="match status" value="1"/>
</dbReference>
<comment type="subcellular location">
    <subcellularLocation>
        <location evidence="1">Membrane</location>
        <topology evidence="1">Multi-pass membrane protein</topology>
    </subcellularLocation>
</comment>
<evidence type="ECO:0000313" key="8">
    <source>
        <dbReference type="Proteomes" id="UP000664904"/>
    </source>
</evidence>
<feature type="transmembrane region" description="Helical" evidence="5">
    <location>
        <begin position="287"/>
        <end position="312"/>
    </location>
</feature>
<keyword evidence="4 5" id="KW-0472">Membrane</keyword>
<protein>
    <submittedName>
        <fullName evidence="7">ABC transporter permease</fullName>
    </submittedName>
</protein>
<evidence type="ECO:0000313" key="7">
    <source>
        <dbReference type="EMBL" id="QTH71540.1"/>
    </source>
</evidence>
<keyword evidence="8" id="KW-1185">Reference proteome</keyword>
<sequence length="402" mass="44433">MFEIYKKELLELLRDKKTLFFVIALPLLIFPLIMGFMAFLSSQAAMSAEQKVHQFAIVNPEFAPTFSERLFYHKSFKQAKTQGEYTSVEDLVEAVKTNQIDVGIFISADPTQAMTEGKQTSWSIVFNDAKAISFIYSRIEDLQKKFSDELVGNALEKAGIEKRVHQAVLHPIQLKKVDTADKRENLGEKLGGIIPYLLIPLILAGAIYPAIDMGAGEKERGTLETLLLTPVSRTQLVLGKFFTLLTTSVSSAIITVLSLSLWVGIAISFIEIGVVKNAFASVGFKEFALIFMLLLPVAAILSSLVLAISIYARTFKEAQNYMDSLNLLVILPMMASVMPNMQLNSTTALIPITNVSLAIKDIIKGTIDVGSMWLIFASTAVLGGVLLVCCVRWFSRESVLFR</sequence>
<organism evidence="7 8">
    <name type="scientific">Pseudoalteromonas xiamenensis</name>
    <dbReference type="NCBI Taxonomy" id="882626"/>
    <lineage>
        <taxon>Bacteria</taxon>
        <taxon>Pseudomonadati</taxon>
        <taxon>Pseudomonadota</taxon>
        <taxon>Gammaproteobacteria</taxon>
        <taxon>Alteromonadales</taxon>
        <taxon>Pseudoalteromonadaceae</taxon>
        <taxon>Pseudoalteromonas</taxon>
    </lineage>
</organism>
<proteinExistence type="predicted"/>
<feature type="transmembrane region" description="Helical" evidence="5">
    <location>
        <begin position="373"/>
        <end position="394"/>
    </location>
</feature>
<evidence type="ECO:0000256" key="3">
    <source>
        <dbReference type="ARBA" id="ARBA00022989"/>
    </source>
</evidence>
<evidence type="ECO:0000259" key="6">
    <source>
        <dbReference type="Pfam" id="PF12698"/>
    </source>
</evidence>
<dbReference type="Proteomes" id="UP000664904">
    <property type="component" value="Chromosome"/>
</dbReference>
<feature type="transmembrane region" description="Helical" evidence="5">
    <location>
        <begin position="241"/>
        <end position="267"/>
    </location>
</feature>
<dbReference type="InterPro" id="IPR013525">
    <property type="entry name" value="ABC2_TM"/>
</dbReference>
<dbReference type="Pfam" id="PF12698">
    <property type="entry name" value="ABC2_membrane_3"/>
    <property type="match status" value="1"/>
</dbReference>
<keyword evidence="3 5" id="KW-1133">Transmembrane helix</keyword>
<feature type="transmembrane region" description="Helical" evidence="5">
    <location>
        <begin position="20"/>
        <end position="40"/>
    </location>
</feature>
<dbReference type="PANTHER" id="PTHR43471">
    <property type="entry name" value="ABC TRANSPORTER PERMEASE"/>
    <property type="match status" value="1"/>
</dbReference>
<feature type="transmembrane region" description="Helical" evidence="5">
    <location>
        <begin position="324"/>
        <end position="341"/>
    </location>
</feature>
<dbReference type="KEGG" id="pxi:J5O05_00715"/>
<dbReference type="AlphaFoldDB" id="A0A975DI08"/>
<accession>A0A975DI08</accession>
<dbReference type="PANTHER" id="PTHR43471:SF3">
    <property type="entry name" value="ABC TRANSPORTER PERMEASE PROTEIN NATB"/>
    <property type="match status" value="1"/>
</dbReference>
<name>A0A975DI08_9GAMM</name>
<evidence type="ECO:0000256" key="4">
    <source>
        <dbReference type="ARBA" id="ARBA00023136"/>
    </source>
</evidence>
<dbReference type="RefSeq" id="WP_208843166.1">
    <property type="nucleotide sequence ID" value="NZ_CP072133.1"/>
</dbReference>
<evidence type="ECO:0000256" key="2">
    <source>
        <dbReference type="ARBA" id="ARBA00022692"/>
    </source>
</evidence>
<reference evidence="7" key="1">
    <citation type="submission" date="2021-03" db="EMBL/GenBank/DDBJ databases">
        <title>Complete Genome of Pseudoalteromonas xiamenensis STKMTI.2, a new potential marine bacterium producing anti-Vibrio compounds.</title>
        <authorList>
            <person name="Handayani D.P."/>
            <person name="Isnansetyo A."/>
            <person name="Istiqomah I."/>
            <person name="Jumina J."/>
        </authorList>
    </citation>
    <scope>NUCLEOTIDE SEQUENCE</scope>
    <source>
        <strain evidence="7">STKMTI.2</strain>
    </source>
</reference>
<gene>
    <name evidence="7" type="ORF">J5O05_00715</name>
</gene>
<keyword evidence="2 5" id="KW-0812">Transmembrane</keyword>
<evidence type="ECO:0000256" key="5">
    <source>
        <dbReference type="SAM" id="Phobius"/>
    </source>
</evidence>
<dbReference type="EMBL" id="CP072133">
    <property type="protein sequence ID" value="QTH71540.1"/>
    <property type="molecule type" value="Genomic_DNA"/>
</dbReference>
<dbReference type="GO" id="GO:0140359">
    <property type="term" value="F:ABC-type transporter activity"/>
    <property type="evidence" value="ECO:0007669"/>
    <property type="project" value="InterPro"/>
</dbReference>
<feature type="transmembrane region" description="Helical" evidence="5">
    <location>
        <begin position="193"/>
        <end position="211"/>
    </location>
</feature>
<feature type="domain" description="ABC-2 type transporter transmembrane" evidence="6">
    <location>
        <begin position="16"/>
        <end position="385"/>
    </location>
</feature>
<dbReference type="GO" id="GO:0016020">
    <property type="term" value="C:membrane"/>
    <property type="evidence" value="ECO:0007669"/>
    <property type="project" value="UniProtKB-SubCell"/>
</dbReference>